<sequence length="217" mass="24688">MKKLIFFLLLIFLILYSQEKGGKMKLPQPRYKSEVSVEEALLRRRSVRSYKKSPLTLEEVSQLLWAAYGITADWGGKTCPSAGATYPLVIYLVAGEVKDLKPGVYQYLPEEHSLKLVLPKDVRKELKTAAWEQEYILKAPIDIVIAADYQKTTAHYGERGIRYVYMEVGHCGENIYLQCEALELGTVAIGAFNDKEVKKILKIKEDVLYIMPVGRKP</sequence>
<dbReference type="Gene3D" id="3.40.109.10">
    <property type="entry name" value="NADH Oxidase"/>
    <property type="match status" value="1"/>
</dbReference>
<dbReference type="Pfam" id="PF00881">
    <property type="entry name" value="Nitroreductase"/>
    <property type="match status" value="1"/>
</dbReference>
<gene>
    <name evidence="2" type="ORF">ENV79_00860</name>
</gene>
<organism evidence="2">
    <name type="scientific">candidate division WOR-3 bacterium</name>
    <dbReference type="NCBI Taxonomy" id="2052148"/>
    <lineage>
        <taxon>Bacteria</taxon>
        <taxon>Bacteria division WOR-3</taxon>
    </lineage>
</organism>
<dbReference type="PANTHER" id="PTHR43745">
    <property type="entry name" value="NITROREDUCTASE MJ1384-RELATED"/>
    <property type="match status" value="1"/>
</dbReference>
<evidence type="ECO:0000313" key="2">
    <source>
        <dbReference type="EMBL" id="HHR48185.1"/>
    </source>
</evidence>
<dbReference type="PANTHER" id="PTHR43745:SF2">
    <property type="entry name" value="NITROREDUCTASE MJ1384-RELATED"/>
    <property type="match status" value="1"/>
</dbReference>
<dbReference type="AlphaFoldDB" id="A0A7V6CML4"/>
<dbReference type="EMBL" id="DTHS01000009">
    <property type="protein sequence ID" value="HHR48185.1"/>
    <property type="molecule type" value="Genomic_DNA"/>
</dbReference>
<comment type="caution">
    <text evidence="2">The sequence shown here is derived from an EMBL/GenBank/DDBJ whole genome shotgun (WGS) entry which is preliminary data.</text>
</comment>
<dbReference type="InterPro" id="IPR000415">
    <property type="entry name" value="Nitroreductase-like"/>
</dbReference>
<dbReference type="NCBIfam" id="TIGR03605">
    <property type="entry name" value="antibiot_sagB"/>
    <property type="match status" value="1"/>
</dbReference>
<dbReference type="InterPro" id="IPR029479">
    <property type="entry name" value="Nitroreductase"/>
</dbReference>
<dbReference type="GO" id="GO:0016491">
    <property type="term" value="F:oxidoreductase activity"/>
    <property type="evidence" value="ECO:0007669"/>
    <property type="project" value="InterPro"/>
</dbReference>
<reference evidence="2" key="1">
    <citation type="journal article" date="2020" name="mSystems">
        <title>Genome- and Community-Level Interaction Insights into Carbon Utilization and Element Cycling Functions of Hydrothermarchaeota in Hydrothermal Sediment.</title>
        <authorList>
            <person name="Zhou Z."/>
            <person name="Liu Y."/>
            <person name="Xu W."/>
            <person name="Pan J."/>
            <person name="Luo Z.H."/>
            <person name="Li M."/>
        </authorList>
    </citation>
    <scope>NUCLEOTIDE SEQUENCE [LARGE SCALE GENOMIC DNA]</scope>
    <source>
        <strain evidence="2">SpSt-791</strain>
    </source>
</reference>
<dbReference type="SUPFAM" id="SSF55469">
    <property type="entry name" value="FMN-dependent nitroreductase-like"/>
    <property type="match status" value="1"/>
</dbReference>
<dbReference type="CDD" id="cd02142">
    <property type="entry name" value="McbC_SagB-like_oxidoreductase"/>
    <property type="match status" value="1"/>
</dbReference>
<feature type="domain" description="Nitroreductase" evidence="1">
    <location>
        <begin position="42"/>
        <end position="215"/>
    </location>
</feature>
<protein>
    <submittedName>
        <fullName evidence="2">SagB/ThcOx family dehydrogenase</fullName>
    </submittedName>
</protein>
<evidence type="ECO:0000259" key="1">
    <source>
        <dbReference type="Pfam" id="PF00881"/>
    </source>
</evidence>
<dbReference type="InterPro" id="IPR052544">
    <property type="entry name" value="Bacteriocin_Proc_Enz"/>
</dbReference>
<accession>A0A7V6CML4</accession>
<dbReference type="InterPro" id="IPR020051">
    <property type="entry name" value="SagB-type_dehydrogenase"/>
</dbReference>
<proteinExistence type="predicted"/>
<name>A0A7V6CML4_UNCW3</name>